<dbReference type="InterPro" id="IPR013083">
    <property type="entry name" value="Znf_RING/FYVE/PHD"/>
</dbReference>
<dbReference type="CDD" id="cd16495">
    <property type="entry name" value="RING_CH-C4HC3_MARCH"/>
    <property type="match status" value="1"/>
</dbReference>
<keyword evidence="4" id="KW-0812">Transmembrane</keyword>
<evidence type="ECO:0000313" key="6">
    <source>
        <dbReference type="EMBL" id="KXG32370.1"/>
    </source>
</evidence>
<dbReference type="PROSITE" id="PS51292">
    <property type="entry name" value="ZF_RING_CH"/>
    <property type="match status" value="1"/>
</dbReference>
<name>A0A1B6Q376_SORBI</name>
<dbReference type="Pfam" id="PF12906">
    <property type="entry name" value="RINGv"/>
    <property type="match status" value="1"/>
</dbReference>
<dbReference type="InParanoid" id="A0A1B6Q376"/>
<protein>
    <recommendedName>
        <fullName evidence="5">RING-CH-type domain-containing protein</fullName>
    </recommendedName>
</protein>
<evidence type="ECO:0000256" key="1">
    <source>
        <dbReference type="ARBA" id="ARBA00022723"/>
    </source>
</evidence>
<organism evidence="6 7">
    <name type="scientific">Sorghum bicolor</name>
    <name type="common">Sorghum</name>
    <name type="synonym">Sorghum vulgare</name>
    <dbReference type="NCBI Taxonomy" id="4558"/>
    <lineage>
        <taxon>Eukaryota</taxon>
        <taxon>Viridiplantae</taxon>
        <taxon>Streptophyta</taxon>
        <taxon>Embryophyta</taxon>
        <taxon>Tracheophyta</taxon>
        <taxon>Spermatophyta</taxon>
        <taxon>Magnoliopsida</taxon>
        <taxon>Liliopsida</taxon>
        <taxon>Poales</taxon>
        <taxon>Poaceae</taxon>
        <taxon>PACMAD clade</taxon>
        <taxon>Panicoideae</taxon>
        <taxon>Andropogonodae</taxon>
        <taxon>Andropogoneae</taxon>
        <taxon>Sorghinae</taxon>
        <taxon>Sorghum</taxon>
    </lineage>
</organism>
<feature type="transmembrane region" description="Helical" evidence="4">
    <location>
        <begin position="168"/>
        <end position="189"/>
    </location>
</feature>
<dbReference type="PANTHER" id="PTHR23012">
    <property type="entry name" value="RING/FYVE/PHD ZINC FINGER DOMAIN-CONTAINING"/>
    <property type="match status" value="1"/>
</dbReference>
<dbReference type="GO" id="GO:0016020">
    <property type="term" value="C:membrane"/>
    <property type="evidence" value="ECO:0000318"/>
    <property type="project" value="GO_Central"/>
</dbReference>
<dbReference type="Pfam" id="PF12428">
    <property type="entry name" value="DUF3675"/>
    <property type="match status" value="1"/>
</dbReference>
<feature type="domain" description="RING-CH-type" evidence="5">
    <location>
        <begin position="11"/>
        <end position="73"/>
    </location>
</feature>
<keyword evidence="3" id="KW-0862">Zinc</keyword>
<reference evidence="7" key="2">
    <citation type="journal article" date="2018" name="Plant J.">
        <title>The Sorghum bicolor reference genome: improved assembly, gene annotations, a transcriptome atlas, and signatures of genome organization.</title>
        <authorList>
            <person name="McCormick R.F."/>
            <person name="Truong S.K."/>
            <person name="Sreedasyam A."/>
            <person name="Jenkins J."/>
            <person name="Shu S."/>
            <person name="Sims D."/>
            <person name="Kennedy M."/>
            <person name="Amirebrahimi M."/>
            <person name="Weers B.D."/>
            <person name="McKinley B."/>
            <person name="Mattison A."/>
            <person name="Morishige D.T."/>
            <person name="Grimwood J."/>
            <person name="Schmutz J."/>
            <person name="Mullet J.E."/>
        </authorList>
    </citation>
    <scope>NUCLEOTIDE SEQUENCE [LARGE SCALE GENOMIC DNA]</scope>
    <source>
        <strain evidence="7">cv. BTx623</strain>
    </source>
</reference>
<dbReference type="SMART" id="SM00744">
    <property type="entry name" value="RINGv"/>
    <property type="match status" value="1"/>
</dbReference>
<reference evidence="6 7" key="1">
    <citation type="journal article" date="2009" name="Nature">
        <title>The Sorghum bicolor genome and the diversification of grasses.</title>
        <authorList>
            <person name="Paterson A.H."/>
            <person name="Bowers J.E."/>
            <person name="Bruggmann R."/>
            <person name="Dubchak I."/>
            <person name="Grimwood J."/>
            <person name="Gundlach H."/>
            <person name="Haberer G."/>
            <person name="Hellsten U."/>
            <person name="Mitros T."/>
            <person name="Poliakov A."/>
            <person name="Schmutz J."/>
            <person name="Spannagl M."/>
            <person name="Tang H."/>
            <person name="Wang X."/>
            <person name="Wicker T."/>
            <person name="Bharti A.K."/>
            <person name="Chapman J."/>
            <person name="Feltus F.A."/>
            <person name="Gowik U."/>
            <person name="Grigoriev I.V."/>
            <person name="Lyons E."/>
            <person name="Maher C.A."/>
            <person name="Martis M."/>
            <person name="Narechania A."/>
            <person name="Otillar R.P."/>
            <person name="Penning B.W."/>
            <person name="Salamov A.A."/>
            <person name="Wang Y."/>
            <person name="Zhang L."/>
            <person name="Carpita N.C."/>
            <person name="Freeling M."/>
            <person name="Gingle A.R."/>
            <person name="Hash C.T."/>
            <person name="Keller B."/>
            <person name="Klein P."/>
            <person name="Kresovich S."/>
            <person name="McCann M.C."/>
            <person name="Ming R."/>
            <person name="Peterson D.G."/>
            <person name="Mehboob-ur-Rahman"/>
            <person name="Ware D."/>
            <person name="Westhoff P."/>
            <person name="Mayer K.F."/>
            <person name="Messing J."/>
            <person name="Rokhsar D.S."/>
        </authorList>
    </citation>
    <scope>NUCLEOTIDE SEQUENCE [LARGE SCALE GENOMIC DNA]</scope>
    <source>
        <strain evidence="7">cv. BTx623</strain>
    </source>
</reference>
<keyword evidence="4" id="KW-1133">Transmembrane helix</keyword>
<dbReference type="InterPro" id="IPR022143">
    <property type="entry name" value="DUF3675"/>
</dbReference>
<dbReference type="SUPFAM" id="SSF57850">
    <property type="entry name" value="RING/U-box"/>
    <property type="match status" value="1"/>
</dbReference>
<evidence type="ECO:0000259" key="5">
    <source>
        <dbReference type="PROSITE" id="PS51292"/>
    </source>
</evidence>
<evidence type="ECO:0000256" key="2">
    <source>
        <dbReference type="ARBA" id="ARBA00022771"/>
    </source>
</evidence>
<dbReference type="InterPro" id="IPR033275">
    <property type="entry name" value="MARCH-like"/>
</dbReference>
<dbReference type="AlphaFoldDB" id="A0A1B6Q376"/>
<dbReference type="GO" id="GO:0004842">
    <property type="term" value="F:ubiquitin-protein transferase activity"/>
    <property type="evidence" value="ECO:0000318"/>
    <property type="project" value="GO_Central"/>
</dbReference>
<proteinExistence type="predicted"/>
<dbReference type="InterPro" id="IPR011016">
    <property type="entry name" value="Znf_RING-CH"/>
</dbReference>
<keyword evidence="7" id="KW-1185">Reference proteome</keyword>
<keyword evidence="4" id="KW-0472">Membrane</keyword>
<dbReference type="Gene3D" id="3.30.40.10">
    <property type="entry name" value="Zinc/RING finger domain, C3HC4 (zinc finger)"/>
    <property type="match status" value="1"/>
</dbReference>
<evidence type="ECO:0000256" key="3">
    <source>
        <dbReference type="ARBA" id="ARBA00022833"/>
    </source>
</evidence>
<dbReference type="Proteomes" id="UP000000768">
    <property type="component" value="Chromosome 3"/>
</dbReference>
<keyword evidence="2" id="KW-0863">Zinc-finger</keyword>
<gene>
    <name evidence="6" type="ORF">SORBI_3003G144600</name>
</gene>
<dbReference type="Gramene" id="KXG32370">
    <property type="protein sequence ID" value="KXG32370"/>
    <property type="gene ID" value="SORBI_3003G144600"/>
</dbReference>
<dbReference type="PANTHER" id="PTHR23012:SF180">
    <property type="entry name" value="RING_FYVE_PHD ZINC FINGER SUPERFAMILY PROTEIN"/>
    <property type="match status" value="1"/>
</dbReference>
<keyword evidence="1" id="KW-0479">Metal-binding</keyword>
<dbReference type="STRING" id="4558.A0A1B6Q376"/>
<dbReference type="FunFam" id="3.30.40.10:FF:000318">
    <property type="entry name" value="E3 ubiquitin-protein ligase MARCH4"/>
    <property type="match status" value="1"/>
</dbReference>
<evidence type="ECO:0000256" key="4">
    <source>
        <dbReference type="SAM" id="Phobius"/>
    </source>
</evidence>
<accession>A0A1B6Q376</accession>
<dbReference type="OrthoDB" id="264354at2759"/>
<dbReference type="OMA" id="LPMYILV"/>
<feature type="transmembrane region" description="Helical" evidence="4">
    <location>
        <begin position="135"/>
        <end position="156"/>
    </location>
</feature>
<dbReference type="GO" id="GO:0016567">
    <property type="term" value="P:protein ubiquitination"/>
    <property type="evidence" value="ECO:0000318"/>
    <property type="project" value="GO_Central"/>
</dbReference>
<dbReference type="GO" id="GO:0008270">
    <property type="term" value="F:zinc ion binding"/>
    <property type="evidence" value="ECO:0007669"/>
    <property type="project" value="UniProtKB-KW"/>
</dbReference>
<evidence type="ECO:0000313" key="7">
    <source>
        <dbReference type="Proteomes" id="UP000000768"/>
    </source>
</evidence>
<sequence>MEQEEEACSSYGSSSLRQCRICHDEEDERRSAMESPCACSGSLKYAHRGCVQRWCDEKGSTICEICLQNFEPGYTVPPKKTQPADVAVTIRDSVEVPRLQYEPEEDDAALIGASDPEYAECARAAGRSASWCRSVAVTFTIVLLLRHLVTVVTVGAANQFAFSLLTVYLLRASGILLPFYVVMRLISVIQQGQKQYRLQLLQEQRRHALRLARLHGQEQRQQQQHVILVR</sequence>
<dbReference type="EMBL" id="CM000762">
    <property type="protein sequence ID" value="KXG32370.1"/>
    <property type="molecule type" value="Genomic_DNA"/>
</dbReference>